<keyword evidence="3 6" id="KW-0134">Cell wall</keyword>
<dbReference type="Proteomes" id="UP001556367">
    <property type="component" value="Unassembled WGS sequence"/>
</dbReference>
<keyword evidence="4 6" id="KW-0964">Secreted</keyword>
<evidence type="ECO:0000256" key="3">
    <source>
        <dbReference type="ARBA" id="ARBA00022512"/>
    </source>
</evidence>
<evidence type="ECO:0000256" key="5">
    <source>
        <dbReference type="ARBA" id="ARBA00023157"/>
    </source>
</evidence>
<reference evidence="8" key="1">
    <citation type="submission" date="2024-06" db="EMBL/GenBank/DDBJ databases">
        <title>Multi-omics analyses provide insights into the biosynthesis of the anticancer antibiotic pleurotin in Hohenbuehelia grisea.</title>
        <authorList>
            <person name="Weaver J.A."/>
            <person name="Alberti F."/>
        </authorList>
    </citation>
    <scope>NUCLEOTIDE SEQUENCE [LARGE SCALE GENOMIC DNA]</scope>
    <source>
        <strain evidence="8">T-177</strain>
    </source>
</reference>
<keyword evidence="8" id="KW-1185">Reference proteome</keyword>
<dbReference type="CDD" id="cd23507">
    <property type="entry name" value="hydrophobin_I"/>
    <property type="match status" value="1"/>
</dbReference>
<evidence type="ECO:0000313" key="7">
    <source>
        <dbReference type="EMBL" id="KAL0947610.1"/>
    </source>
</evidence>
<evidence type="ECO:0000256" key="2">
    <source>
        <dbReference type="ARBA" id="ARBA00010446"/>
    </source>
</evidence>
<evidence type="ECO:0000256" key="6">
    <source>
        <dbReference type="RuleBase" id="RU365009"/>
    </source>
</evidence>
<evidence type="ECO:0000256" key="4">
    <source>
        <dbReference type="ARBA" id="ARBA00022525"/>
    </source>
</evidence>
<dbReference type="Pfam" id="PF01185">
    <property type="entry name" value="Hydrophobin"/>
    <property type="match status" value="1"/>
</dbReference>
<feature type="chain" id="PRO_5044968738" description="Hydrophobin" evidence="6">
    <location>
        <begin position="35"/>
        <end position="129"/>
    </location>
</feature>
<accession>A0ABR3IWL6</accession>
<evidence type="ECO:0000313" key="8">
    <source>
        <dbReference type="Proteomes" id="UP001556367"/>
    </source>
</evidence>
<dbReference type="SMART" id="SM00075">
    <property type="entry name" value="HYDRO"/>
    <property type="match status" value="1"/>
</dbReference>
<proteinExistence type="inferred from homology"/>
<keyword evidence="6" id="KW-0732">Signal</keyword>
<sequence>MSISSGLKSSAISNMFFSKTALSVLAFVSSLVAAFPANNGCGNTGDLQCCNSMQSSSNTAVTDLFNLLGEGPTLAGPTAQVGLSCSPIISDTGLGGATTCSQQTACCSESRFNGLVAVGCMPMTLPAAA</sequence>
<name>A0ABR3IWL6_9AGAR</name>
<gene>
    <name evidence="7" type="ORF">HGRIS_013699</name>
</gene>
<comment type="subcellular location">
    <subcellularLocation>
        <location evidence="1 6">Secreted</location>
        <location evidence="1 6">Cell wall</location>
    </subcellularLocation>
</comment>
<keyword evidence="5 6" id="KW-1015">Disulfide bond</keyword>
<comment type="caution">
    <text evidence="7">The sequence shown here is derived from an EMBL/GenBank/DDBJ whole genome shotgun (WGS) entry which is preliminary data.</text>
</comment>
<comment type="similarity">
    <text evidence="2 6">Belongs to the fungal hydrophobin family.</text>
</comment>
<dbReference type="InterPro" id="IPR001338">
    <property type="entry name" value="Class_I_Hydrophobin"/>
</dbReference>
<protein>
    <recommendedName>
        <fullName evidence="6">Hydrophobin</fullName>
    </recommendedName>
</protein>
<organism evidence="7 8">
    <name type="scientific">Hohenbuehelia grisea</name>
    <dbReference type="NCBI Taxonomy" id="104357"/>
    <lineage>
        <taxon>Eukaryota</taxon>
        <taxon>Fungi</taxon>
        <taxon>Dikarya</taxon>
        <taxon>Basidiomycota</taxon>
        <taxon>Agaricomycotina</taxon>
        <taxon>Agaricomycetes</taxon>
        <taxon>Agaricomycetidae</taxon>
        <taxon>Agaricales</taxon>
        <taxon>Pleurotineae</taxon>
        <taxon>Pleurotaceae</taxon>
        <taxon>Hohenbuehelia</taxon>
    </lineage>
</organism>
<feature type="signal peptide" evidence="6">
    <location>
        <begin position="1"/>
        <end position="34"/>
    </location>
</feature>
<evidence type="ECO:0000256" key="1">
    <source>
        <dbReference type="ARBA" id="ARBA00004191"/>
    </source>
</evidence>
<dbReference type="EMBL" id="JASNQZ010000015">
    <property type="protein sequence ID" value="KAL0947610.1"/>
    <property type="molecule type" value="Genomic_DNA"/>
</dbReference>